<protein>
    <recommendedName>
        <fullName evidence="2">Myb-like domain-containing protein</fullName>
    </recommendedName>
</protein>
<proteinExistence type="predicted"/>
<dbReference type="Gene3D" id="1.10.10.60">
    <property type="entry name" value="Homeodomain-like"/>
    <property type="match status" value="1"/>
</dbReference>
<dbReference type="GeneID" id="20084021"/>
<evidence type="ECO:0000313" key="3">
    <source>
        <dbReference type="EMBL" id="ETW01457.1"/>
    </source>
</evidence>
<feature type="region of interest" description="Disordered" evidence="1">
    <location>
        <begin position="355"/>
        <end position="375"/>
    </location>
</feature>
<dbReference type="Pfam" id="PF00249">
    <property type="entry name" value="Myb_DNA-binding"/>
    <property type="match status" value="1"/>
</dbReference>
<dbReference type="InterPro" id="IPR009057">
    <property type="entry name" value="Homeodomain-like_sf"/>
</dbReference>
<dbReference type="CDD" id="cd00167">
    <property type="entry name" value="SANT"/>
    <property type="match status" value="1"/>
</dbReference>
<reference evidence="3" key="1">
    <citation type="submission" date="2013-12" db="EMBL/GenBank/DDBJ databases">
        <title>The Genome Sequence of Aphanomyces invadans NJM9701.</title>
        <authorList>
            <consortium name="The Broad Institute Genomics Platform"/>
            <person name="Russ C."/>
            <person name="Tyler B."/>
            <person name="van West P."/>
            <person name="Dieguez-Uribeondo J."/>
            <person name="Young S.K."/>
            <person name="Zeng Q."/>
            <person name="Gargeya S."/>
            <person name="Fitzgerald M."/>
            <person name="Abouelleil A."/>
            <person name="Alvarado L."/>
            <person name="Chapman S.B."/>
            <person name="Gainer-Dewar J."/>
            <person name="Goldberg J."/>
            <person name="Griggs A."/>
            <person name="Gujja S."/>
            <person name="Hansen M."/>
            <person name="Howarth C."/>
            <person name="Imamovic A."/>
            <person name="Ireland A."/>
            <person name="Larimer J."/>
            <person name="McCowan C."/>
            <person name="Murphy C."/>
            <person name="Pearson M."/>
            <person name="Poon T.W."/>
            <person name="Priest M."/>
            <person name="Roberts A."/>
            <person name="Saif S."/>
            <person name="Shea T."/>
            <person name="Sykes S."/>
            <person name="Wortman J."/>
            <person name="Nusbaum C."/>
            <person name="Birren B."/>
        </authorList>
    </citation>
    <scope>NUCLEOTIDE SEQUENCE [LARGE SCALE GENOMIC DNA]</scope>
    <source>
        <strain evidence="3">NJM9701</strain>
    </source>
</reference>
<evidence type="ECO:0000259" key="2">
    <source>
        <dbReference type="Pfam" id="PF00249"/>
    </source>
</evidence>
<dbReference type="AlphaFoldDB" id="A0A024U6G2"/>
<name>A0A024U6G2_9STRA</name>
<accession>A0A024U6G2</accession>
<dbReference type="eggNOG" id="ENOG502S190">
    <property type="taxonomic scope" value="Eukaryota"/>
</dbReference>
<gene>
    <name evidence="3" type="ORF">H310_06971</name>
</gene>
<dbReference type="SUPFAM" id="SSF46689">
    <property type="entry name" value="Homeodomain-like"/>
    <property type="match status" value="1"/>
</dbReference>
<dbReference type="VEuPathDB" id="FungiDB:H310_06971"/>
<dbReference type="EMBL" id="KI913963">
    <property type="protein sequence ID" value="ETW01457.1"/>
    <property type="molecule type" value="Genomic_DNA"/>
</dbReference>
<feature type="region of interest" description="Disordered" evidence="1">
    <location>
        <begin position="81"/>
        <end position="113"/>
    </location>
</feature>
<sequence length="427" mass="47798">MMQQDEDPSTLCDVFEQMLQVNEDLLAAAAEQQQWSDSPQPGDECLQNATAYQLLLHKNLLEMANFVDSLCGVYVSVDHGSSSSTDPPCSKKPRTSDSDEAPHGTMEPSLLLSTLHANESLRARRRTEKKFLSFQKKVKEQEDYDKLPLPLLHPSLPGQQPPNLVTPSPSPAFAPPPMLQPPPHPSILKVSHTMLRPCQLPLPPTVPTPAPLLTVPSVPMHAFATNVSMDPLVQLPVKTPRLVVAKEECLACHRLGKSVKICRAVWKHTTPSWKSLMLPLPSMLAPTSMLMGDGLLLPHASMGWPTPYLPAFSMPTGKAPTSAARRTFKRMCEQCKLDHQSLYQCRTVLRHDDPEWKRTERPPGEPGTSQRSYSRWTDAEMQKFHELVEVHGYRDVTKLAYCLQSKDKKQVKSYLQRYLKAKHDGDG</sequence>
<dbReference type="RefSeq" id="XP_008870455.1">
    <property type="nucleotide sequence ID" value="XM_008872233.1"/>
</dbReference>
<feature type="domain" description="Myb-like" evidence="2">
    <location>
        <begin position="375"/>
        <end position="419"/>
    </location>
</feature>
<dbReference type="InterPro" id="IPR001005">
    <property type="entry name" value="SANT/Myb"/>
</dbReference>
<organism evidence="3">
    <name type="scientific">Aphanomyces invadans</name>
    <dbReference type="NCBI Taxonomy" id="157072"/>
    <lineage>
        <taxon>Eukaryota</taxon>
        <taxon>Sar</taxon>
        <taxon>Stramenopiles</taxon>
        <taxon>Oomycota</taxon>
        <taxon>Saprolegniomycetes</taxon>
        <taxon>Saprolegniales</taxon>
        <taxon>Verrucalvaceae</taxon>
        <taxon>Aphanomyces</taxon>
    </lineage>
</organism>
<dbReference type="OrthoDB" id="78635at2759"/>
<evidence type="ECO:0000256" key="1">
    <source>
        <dbReference type="SAM" id="MobiDB-lite"/>
    </source>
</evidence>